<dbReference type="AlphaFoldDB" id="A7EX30"/>
<name>A7EX30_SCLS1</name>
<dbReference type="InParanoid" id="A7EX30"/>
<evidence type="ECO:0000313" key="1">
    <source>
        <dbReference type="EMBL" id="EDN94022.1"/>
    </source>
</evidence>
<protein>
    <submittedName>
        <fullName evidence="1">Uncharacterized protein</fullName>
    </submittedName>
</protein>
<keyword evidence="2" id="KW-1185">Reference proteome</keyword>
<dbReference type="EMBL" id="CH476634">
    <property type="protein sequence ID" value="EDN94022.1"/>
    <property type="molecule type" value="Genomic_DNA"/>
</dbReference>
<accession>A7EX30</accession>
<proteinExistence type="predicted"/>
<reference evidence="2" key="1">
    <citation type="journal article" date="2011" name="PLoS Genet.">
        <title>Genomic analysis of the necrotrophic fungal pathogens Sclerotinia sclerotiorum and Botrytis cinerea.</title>
        <authorList>
            <person name="Amselem J."/>
            <person name="Cuomo C.A."/>
            <person name="van Kan J.A."/>
            <person name="Viaud M."/>
            <person name="Benito E.P."/>
            <person name="Couloux A."/>
            <person name="Coutinho P.M."/>
            <person name="de Vries R.P."/>
            <person name="Dyer P.S."/>
            <person name="Fillinger S."/>
            <person name="Fournier E."/>
            <person name="Gout L."/>
            <person name="Hahn M."/>
            <person name="Kohn L."/>
            <person name="Lapalu N."/>
            <person name="Plummer K.M."/>
            <person name="Pradier J.M."/>
            <person name="Quevillon E."/>
            <person name="Sharon A."/>
            <person name="Simon A."/>
            <person name="ten Have A."/>
            <person name="Tudzynski B."/>
            <person name="Tudzynski P."/>
            <person name="Wincker P."/>
            <person name="Andrew M."/>
            <person name="Anthouard V."/>
            <person name="Beever R.E."/>
            <person name="Beffa R."/>
            <person name="Benoit I."/>
            <person name="Bouzid O."/>
            <person name="Brault B."/>
            <person name="Chen Z."/>
            <person name="Choquer M."/>
            <person name="Collemare J."/>
            <person name="Cotton P."/>
            <person name="Danchin E.G."/>
            <person name="Da Silva C."/>
            <person name="Gautier A."/>
            <person name="Giraud C."/>
            <person name="Giraud T."/>
            <person name="Gonzalez C."/>
            <person name="Grossetete S."/>
            <person name="Guldener U."/>
            <person name="Henrissat B."/>
            <person name="Howlett B.J."/>
            <person name="Kodira C."/>
            <person name="Kretschmer M."/>
            <person name="Lappartient A."/>
            <person name="Leroch M."/>
            <person name="Levis C."/>
            <person name="Mauceli E."/>
            <person name="Neuveglise C."/>
            <person name="Oeser B."/>
            <person name="Pearson M."/>
            <person name="Poulain J."/>
            <person name="Poussereau N."/>
            <person name="Quesneville H."/>
            <person name="Rascle C."/>
            <person name="Schumacher J."/>
            <person name="Segurens B."/>
            <person name="Sexton A."/>
            <person name="Silva E."/>
            <person name="Sirven C."/>
            <person name="Soanes D.M."/>
            <person name="Talbot N.J."/>
            <person name="Templeton M."/>
            <person name="Yandava C."/>
            <person name="Yarden O."/>
            <person name="Zeng Q."/>
            <person name="Rollins J.A."/>
            <person name="Lebrun M.H."/>
            <person name="Dickman M."/>
        </authorList>
    </citation>
    <scope>NUCLEOTIDE SEQUENCE [LARGE SCALE GENOMIC DNA]</scope>
    <source>
        <strain evidence="2">ATCC 18683 / 1980 / Ss-1</strain>
    </source>
</reference>
<sequence>MYCTDLTRGWLGKSLDRTEKFMNRSRDLKKRISDFGDSTILPRHFSAVHSGIHLDKDSIPHWIIKLASCACKAVGDVSLYLENQSIQSDALSGLKKPNRSLLRPMQLPADGRTKRRYALLSIYGFLKPRTGKHLARLVIIYVKRDLTKGEDKLPALSETAHEDWKSTPADLFTLWTKIFLSQLVRFGGFGKIQRGLLVLHGHGRPLTE</sequence>
<gene>
    <name evidence="1" type="ORF">SS1G_09889</name>
</gene>
<dbReference type="GeneID" id="5485174"/>
<dbReference type="KEGG" id="ssl:SS1G_09889"/>
<organism evidence="1 2">
    <name type="scientific">Sclerotinia sclerotiorum (strain ATCC 18683 / 1980 / Ss-1)</name>
    <name type="common">White mold</name>
    <name type="synonym">Whetzelinia sclerotiorum</name>
    <dbReference type="NCBI Taxonomy" id="665079"/>
    <lineage>
        <taxon>Eukaryota</taxon>
        <taxon>Fungi</taxon>
        <taxon>Dikarya</taxon>
        <taxon>Ascomycota</taxon>
        <taxon>Pezizomycotina</taxon>
        <taxon>Leotiomycetes</taxon>
        <taxon>Helotiales</taxon>
        <taxon>Sclerotiniaceae</taxon>
        <taxon>Sclerotinia</taxon>
    </lineage>
</organism>
<dbReference type="RefSeq" id="XP_001589256.1">
    <property type="nucleotide sequence ID" value="XM_001589206.1"/>
</dbReference>
<dbReference type="Proteomes" id="UP000001312">
    <property type="component" value="Unassembled WGS sequence"/>
</dbReference>
<evidence type="ECO:0000313" key="2">
    <source>
        <dbReference type="Proteomes" id="UP000001312"/>
    </source>
</evidence>